<gene>
    <name evidence="5" type="ORF">F5972_31590</name>
</gene>
<dbReference type="AlphaFoldDB" id="A0A5J5JVI8"/>
<dbReference type="InterPro" id="IPR027417">
    <property type="entry name" value="P-loop_NTPase"/>
</dbReference>
<dbReference type="PANTHER" id="PTHR42708:SF1">
    <property type="entry name" value="GLIDING MOTILITY PROTEIN MGLA"/>
    <property type="match status" value="1"/>
</dbReference>
<dbReference type="EMBL" id="VYTZ01000016">
    <property type="protein sequence ID" value="KAA9374447.1"/>
    <property type="molecule type" value="Genomic_DNA"/>
</dbReference>
<name>A0A5J5JVI8_9ACTN</name>
<dbReference type="CDD" id="cd00882">
    <property type="entry name" value="Ras_like_GTPase"/>
    <property type="match status" value="1"/>
</dbReference>
<dbReference type="Pfam" id="PF03029">
    <property type="entry name" value="ATP_bind_1"/>
    <property type="match status" value="1"/>
</dbReference>
<evidence type="ECO:0000313" key="5">
    <source>
        <dbReference type="EMBL" id="KAA9374447.1"/>
    </source>
</evidence>
<accession>A0A5J5JVI8</accession>
<dbReference type="PANTHER" id="PTHR42708">
    <property type="entry name" value="ATP/GTP-BINDING PROTEIN-RELATED"/>
    <property type="match status" value="1"/>
</dbReference>
<sequence>MVSGHSDTLKMPKAIKLLIAGGFGVGKTTMVGAVSEIRPLRTEETLTNLSVGVDDLSGVEAKATTTVAMDFGRISIGQDFVLYLFGTPGQERFWFVWDELARGALGAVVLADTRRLADCFPSVDYFERRGTPFVVAVNCFEGAPVFELDEVKLALNLGQDVPILLCDARRRESGKEVLIALVKHAYGRRPTAAAH</sequence>
<dbReference type="Proteomes" id="UP000327011">
    <property type="component" value="Unassembled WGS sequence"/>
</dbReference>
<evidence type="ECO:0000313" key="6">
    <source>
        <dbReference type="Proteomes" id="UP000327011"/>
    </source>
</evidence>
<dbReference type="GO" id="GO:0005525">
    <property type="term" value="F:GTP binding"/>
    <property type="evidence" value="ECO:0007669"/>
    <property type="project" value="UniProtKB-KW"/>
</dbReference>
<evidence type="ECO:0000256" key="1">
    <source>
        <dbReference type="ARBA" id="ARBA00005290"/>
    </source>
</evidence>
<organism evidence="5 6">
    <name type="scientific">Microbispora cellulosiformans</name>
    <dbReference type="NCBI Taxonomy" id="2614688"/>
    <lineage>
        <taxon>Bacteria</taxon>
        <taxon>Bacillati</taxon>
        <taxon>Actinomycetota</taxon>
        <taxon>Actinomycetes</taxon>
        <taxon>Streptosporangiales</taxon>
        <taxon>Streptosporangiaceae</taxon>
        <taxon>Microbispora</taxon>
    </lineage>
</organism>
<evidence type="ECO:0000256" key="4">
    <source>
        <dbReference type="ARBA" id="ARBA00023134"/>
    </source>
</evidence>
<evidence type="ECO:0000256" key="3">
    <source>
        <dbReference type="ARBA" id="ARBA00022801"/>
    </source>
</evidence>
<keyword evidence="6" id="KW-1185">Reference proteome</keyword>
<comment type="similarity">
    <text evidence="1">Belongs to the GPN-loop GTPase family.</text>
</comment>
<dbReference type="InterPro" id="IPR052705">
    <property type="entry name" value="Gliding_Motility_GTPase"/>
</dbReference>
<dbReference type="InterPro" id="IPR004130">
    <property type="entry name" value="Gpn"/>
</dbReference>
<dbReference type="SUPFAM" id="SSF52540">
    <property type="entry name" value="P-loop containing nucleoside triphosphate hydrolases"/>
    <property type="match status" value="1"/>
</dbReference>
<dbReference type="GO" id="GO:0016787">
    <property type="term" value="F:hydrolase activity"/>
    <property type="evidence" value="ECO:0007669"/>
    <property type="project" value="UniProtKB-KW"/>
</dbReference>
<reference evidence="5 6" key="1">
    <citation type="submission" date="2019-09" db="EMBL/GenBank/DDBJ databases">
        <title>Screening of Novel Bioactive Compounds from Soil-Associated.</title>
        <authorList>
            <person name="Gong X."/>
        </authorList>
    </citation>
    <scope>NUCLEOTIDE SEQUENCE [LARGE SCALE GENOMIC DNA]</scope>
    <source>
        <strain evidence="5 6">Gxj-6</strain>
    </source>
</reference>
<dbReference type="Gene3D" id="3.40.50.300">
    <property type="entry name" value="P-loop containing nucleotide triphosphate hydrolases"/>
    <property type="match status" value="1"/>
</dbReference>
<keyword evidence="4" id="KW-0342">GTP-binding</keyword>
<keyword evidence="2" id="KW-0547">Nucleotide-binding</keyword>
<keyword evidence="3" id="KW-0378">Hydrolase</keyword>
<protein>
    <submittedName>
        <fullName evidence="5">ATP/GTP-binding protein</fullName>
    </submittedName>
</protein>
<evidence type="ECO:0000256" key="2">
    <source>
        <dbReference type="ARBA" id="ARBA00022741"/>
    </source>
</evidence>
<comment type="caution">
    <text evidence="5">The sequence shown here is derived from an EMBL/GenBank/DDBJ whole genome shotgun (WGS) entry which is preliminary data.</text>
</comment>
<dbReference type="RefSeq" id="WP_150938866.1">
    <property type="nucleotide sequence ID" value="NZ_VYTZ01000016.1"/>
</dbReference>
<proteinExistence type="inferred from homology"/>